<evidence type="ECO:0000256" key="1">
    <source>
        <dbReference type="SAM" id="MobiDB-lite"/>
    </source>
</evidence>
<keyword evidence="2" id="KW-0812">Transmembrane</keyword>
<feature type="signal peptide" evidence="3">
    <location>
        <begin position="1"/>
        <end position="25"/>
    </location>
</feature>
<evidence type="ECO:0000256" key="3">
    <source>
        <dbReference type="SAM" id="SignalP"/>
    </source>
</evidence>
<feature type="region of interest" description="Disordered" evidence="1">
    <location>
        <begin position="25"/>
        <end position="123"/>
    </location>
</feature>
<proteinExistence type="predicted"/>
<accession>W9REQ8</accession>
<dbReference type="CDD" id="cd12087">
    <property type="entry name" value="TM_EGFR-like"/>
    <property type="match status" value="1"/>
</dbReference>
<dbReference type="Proteomes" id="UP000030645">
    <property type="component" value="Unassembled WGS sequence"/>
</dbReference>
<feature type="chain" id="PRO_5004928276" evidence="3">
    <location>
        <begin position="26"/>
        <end position="169"/>
    </location>
</feature>
<evidence type="ECO:0000313" key="4">
    <source>
        <dbReference type="EMBL" id="EXB74653.1"/>
    </source>
</evidence>
<keyword evidence="3" id="KW-0732">Signal</keyword>
<organism evidence="4 5">
    <name type="scientific">Morus notabilis</name>
    <dbReference type="NCBI Taxonomy" id="981085"/>
    <lineage>
        <taxon>Eukaryota</taxon>
        <taxon>Viridiplantae</taxon>
        <taxon>Streptophyta</taxon>
        <taxon>Embryophyta</taxon>
        <taxon>Tracheophyta</taxon>
        <taxon>Spermatophyta</taxon>
        <taxon>Magnoliopsida</taxon>
        <taxon>eudicotyledons</taxon>
        <taxon>Gunneridae</taxon>
        <taxon>Pentapetalae</taxon>
        <taxon>rosids</taxon>
        <taxon>fabids</taxon>
        <taxon>Rosales</taxon>
        <taxon>Moraceae</taxon>
        <taxon>Moreae</taxon>
        <taxon>Morus</taxon>
    </lineage>
</organism>
<keyword evidence="5" id="KW-1185">Reference proteome</keyword>
<name>W9REQ8_9ROSA</name>
<dbReference type="eggNOG" id="ENOG502S3TU">
    <property type="taxonomic scope" value="Eukaryota"/>
</dbReference>
<dbReference type="AlphaFoldDB" id="W9REQ8"/>
<dbReference type="PANTHER" id="PTHR36721">
    <property type="entry name" value="PROLINE-RICH FAMILY PROTEIN"/>
    <property type="match status" value="1"/>
</dbReference>
<dbReference type="KEGG" id="mnt:21391053"/>
<keyword evidence="2" id="KW-1133">Transmembrane helix</keyword>
<protein>
    <submittedName>
        <fullName evidence="4">Uncharacterized protein</fullName>
    </submittedName>
</protein>
<keyword evidence="2" id="KW-0472">Membrane</keyword>
<gene>
    <name evidence="4" type="ORF">L484_007659</name>
</gene>
<dbReference type="EMBL" id="KE344650">
    <property type="protein sequence ID" value="EXB74653.1"/>
    <property type="molecule type" value="Genomic_DNA"/>
</dbReference>
<dbReference type="STRING" id="981085.W9REQ8"/>
<evidence type="ECO:0000256" key="2">
    <source>
        <dbReference type="SAM" id="Phobius"/>
    </source>
</evidence>
<dbReference type="PANTHER" id="PTHR36721:SF15">
    <property type="entry name" value="EN_SPM-LIKE TRANSPOSON PROTEIN"/>
    <property type="match status" value="1"/>
</dbReference>
<feature type="compositionally biased region" description="Pro residues" evidence="1">
    <location>
        <begin position="62"/>
        <end position="71"/>
    </location>
</feature>
<feature type="compositionally biased region" description="Low complexity" evidence="1">
    <location>
        <begin position="25"/>
        <end position="43"/>
    </location>
</feature>
<reference evidence="5" key="1">
    <citation type="submission" date="2013-01" db="EMBL/GenBank/DDBJ databases">
        <title>Draft Genome Sequence of a Mulberry Tree, Morus notabilis C.K. Schneid.</title>
        <authorList>
            <person name="He N."/>
            <person name="Zhao S."/>
        </authorList>
    </citation>
    <scope>NUCLEOTIDE SEQUENCE</scope>
</reference>
<evidence type="ECO:0000313" key="5">
    <source>
        <dbReference type="Proteomes" id="UP000030645"/>
    </source>
</evidence>
<feature type="transmembrane region" description="Helical" evidence="2">
    <location>
        <begin position="128"/>
        <end position="148"/>
    </location>
</feature>
<sequence>MAKRFGEFFFTLLLLIVCVGSAVSAQSPESAPSPAPALGADSPIPVSSAPTVGAPVSDSPTFSPPSPPPETHAPGSSPTSSPPPSPSTEKSPVPSPSPDASDINHSDMDVDGEVPEGSSGGMSGGKKAGIAVGVLAAACLVGLGGFVYKRRQDNIRRSQYGYSARREIL</sequence>